<protein>
    <recommendedName>
        <fullName evidence="10">EGF-like domain-containing protein</fullName>
    </recommendedName>
</protein>
<dbReference type="CDD" id="cd00054">
    <property type="entry name" value="EGF_CA"/>
    <property type="match status" value="3"/>
</dbReference>
<name>A0ABN7NH40_TIMPD</name>
<keyword evidence="4" id="KW-0732">Signal</keyword>
<dbReference type="InterPro" id="IPR049883">
    <property type="entry name" value="NOTCH1_EGF-like"/>
</dbReference>
<dbReference type="InterPro" id="IPR000742">
    <property type="entry name" value="EGF"/>
</dbReference>
<feature type="domain" description="EGF-like" evidence="10">
    <location>
        <begin position="3"/>
        <end position="45"/>
    </location>
</feature>
<evidence type="ECO:0000256" key="5">
    <source>
        <dbReference type="ARBA" id="ARBA00022737"/>
    </source>
</evidence>
<evidence type="ECO:0000256" key="8">
    <source>
        <dbReference type="ARBA" id="ARBA00023180"/>
    </source>
</evidence>
<comment type="caution">
    <text evidence="9">Lacks conserved residue(s) required for the propagation of feature annotation.</text>
</comment>
<keyword evidence="8" id="KW-0325">Glycoprotein</keyword>
<evidence type="ECO:0000313" key="12">
    <source>
        <dbReference type="Proteomes" id="UP001153148"/>
    </source>
</evidence>
<dbReference type="InterPro" id="IPR009030">
    <property type="entry name" value="Growth_fac_rcpt_cys_sf"/>
</dbReference>
<keyword evidence="3 9" id="KW-0245">EGF-like domain</keyword>
<dbReference type="Pfam" id="PF12947">
    <property type="entry name" value="EGF_3"/>
    <property type="match status" value="2"/>
</dbReference>
<keyword evidence="7" id="KW-1015">Disulfide bond</keyword>
<evidence type="ECO:0000259" key="10">
    <source>
        <dbReference type="PROSITE" id="PS50026"/>
    </source>
</evidence>
<dbReference type="InterPro" id="IPR018097">
    <property type="entry name" value="EGF_Ca-bd_CS"/>
</dbReference>
<feature type="domain" description="EGF-like" evidence="10">
    <location>
        <begin position="59"/>
        <end position="99"/>
    </location>
</feature>
<evidence type="ECO:0000313" key="11">
    <source>
        <dbReference type="EMBL" id="CAG2053759.1"/>
    </source>
</evidence>
<reference evidence="11" key="1">
    <citation type="submission" date="2021-03" db="EMBL/GenBank/DDBJ databases">
        <authorList>
            <person name="Tran Van P."/>
        </authorList>
    </citation>
    <scope>NUCLEOTIDE SEQUENCE</scope>
</reference>
<keyword evidence="2" id="KW-0964">Secreted</keyword>
<dbReference type="PANTHER" id="PTHR24042:SF5">
    <property type="entry name" value="EGF-LIKE CALCIUM-BINDING DOMAIN-CONTAINING PROTEIN"/>
    <property type="match status" value="1"/>
</dbReference>
<evidence type="ECO:0000256" key="7">
    <source>
        <dbReference type="ARBA" id="ARBA00023157"/>
    </source>
</evidence>
<dbReference type="PROSITE" id="PS00010">
    <property type="entry name" value="ASX_HYDROXYL"/>
    <property type="match status" value="4"/>
</dbReference>
<dbReference type="EMBL" id="CAJPIN010000651">
    <property type="protein sequence ID" value="CAG2053759.1"/>
    <property type="molecule type" value="Genomic_DNA"/>
</dbReference>
<dbReference type="SUPFAM" id="SSF57184">
    <property type="entry name" value="Growth factor receptor domain"/>
    <property type="match status" value="1"/>
</dbReference>
<dbReference type="PROSITE" id="PS01186">
    <property type="entry name" value="EGF_2"/>
    <property type="match status" value="2"/>
</dbReference>
<evidence type="ECO:0000256" key="3">
    <source>
        <dbReference type="ARBA" id="ARBA00022536"/>
    </source>
</evidence>
<evidence type="ECO:0000256" key="1">
    <source>
        <dbReference type="ARBA" id="ARBA00004613"/>
    </source>
</evidence>
<evidence type="ECO:0000256" key="9">
    <source>
        <dbReference type="PROSITE-ProRule" id="PRU00076"/>
    </source>
</evidence>
<dbReference type="InterPro" id="IPR051586">
    <property type="entry name" value="PKC-binding_NELL"/>
</dbReference>
<comment type="caution">
    <text evidence="11">The sequence shown here is derived from an EMBL/GenBank/DDBJ whole genome shotgun (WGS) entry which is preliminary data.</text>
</comment>
<evidence type="ECO:0000256" key="6">
    <source>
        <dbReference type="ARBA" id="ARBA00022837"/>
    </source>
</evidence>
<dbReference type="InterPro" id="IPR024731">
    <property type="entry name" value="NELL2-like_EGF"/>
</dbReference>
<dbReference type="PANTHER" id="PTHR24042">
    <property type="entry name" value="NEL HOMOLOG"/>
    <property type="match status" value="1"/>
</dbReference>
<dbReference type="SMART" id="SM00179">
    <property type="entry name" value="EGF_CA"/>
    <property type="match status" value="4"/>
</dbReference>
<dbReference type="InterPro" id="IPR000152">
    <property type="entry name" value="EGF-type_Asp/Asn_hydroxyl_site"/>
</dbReference>
<feature type="domain" description="EGF-like" evidence="10">
    <location>
        <begin position="100"/>
        <end position="137"/>
    </location>
</feature>
<dbReference type="InterPro" id="IPR001881">
    <property type="entry name" value="EGF-like_Ca-bd_dom"/>
</dbReference>
<keyword evidence="5" id="KW-0677">Repeat</keyword>
<keyword evidence="6" id="KW-0106">Calcium</keyword>
<dbReference type="Pfam" id="PF07645">
    <property type="entry name" value="EGF_CA"/>
    <property type="match status" value="2"/>
</dbReference>
<dbReference type="Gene3D" id="2.10.25.10">
    <property type="entry name" value="Laminin"/>
    <property type="match status" value="5"/>
</dbReference>
<dbReference type="InterPro" id="IPR026823">
    <property type="entry name" value="cEGF"/>
</dbReference>
<dbReference type="Pfam" id="PF12662">
    <property type="entry name" value="cEGF"/>
    <property type="match status" value="1"/>
</dbReference>
<dbReference type="SUPFAM" id="SSF57196">
    <property type="entry name" value="EGF/Laminin"/>
    <property type="match status" value="2"/>
</dbReference>
<dbReference type="SMART" id="SM00181">
    <property type="entry name" value="EGF"/>
    <property type="match status" value="4"/>
</dbReference>
<sequence>MEDDDECELGIYNCDLNAECINTLGSYECQCLKGFTGNGGSYECQCLKGFTGNGVTCRDVNECLVNNGGCDQNAQCINTEGSFKCVCDAGFRGDGYQCQDIDECSSNPTLCENGHCLNYPGSFRCECEMGFMHPDERNDQTCIGKFTMQKLPNINECQMFSNLCVFGRCDNIFGMFRCECDEGYALDGSGGKYDLT</sequence>
<proteinExistence type="predicted"/>
<evidence type="ECO:0000256" key="2">
    <source>
        <dbReference type="ARBA" id="ARBA00022525"/>
    </source>
</evidence>
<accession>A0ABN7NH40</accession>
<gene>
    <name evidence="11" type="ORF">TPAB3V08_LOCUS805</name>
</gene>
<dbReference type="PROSITE" id="PS01187">
    <property type="entry name" value="EGF_CA"/>
    <property type="match status" value="2"/>
</dbReference>
<keyword evidence="12" id="KW-1185">Reference proteome</keyword>
<dbReference type="PROSITE" id="PS50026">
    <property type="entry name" value="EGF_3"/>
    <property type="match status" value="3"/>
</dbReference>
<organism evidence="11 12">
    <name type="scientific">Timema podura</name>
    <name type="common">Walking stick</name>
    <dbReference type="NCBI Taxonomy" id="61482"/>
    <lineage>
        <taxon>Eukaryota</taxon>
        <taxon>Metazoa</taxon>
        <taxon>Ecdysozoa</taxon>
        <taxon>Arthropoda</taxon>
        <taxon>Hexapoda</taxon>
        <taxon>Insecta</taxon>
        <taxon>Pterygota</taxon>
        <taxon>Neoptera</taxon>
        <taxon>Polyneoptera</taxon>
        <taxon>Phasmatodea</taxon>
        <taxon>Timematodea</taxon>
        <taxon>Timematoidea</taxon>
        <taxon>Timematidae</taxon>
        <taxon>Timema</taxon>
    </lineage>
</organism>
<comment type="subcellular location">
    <subcellularLocation>
        <location evidence="1">Secreted</location>
    </subcellularLocation>
</comment>
<evidence type="ECO:0000256" key="4">
    <source>
        <dbReference type="ARBA" id="ARBA00022729"/>
    </source>
</evidence>
<dbReference type="Proteomes" id="UP001153148">
    <property type="component" value="Unassembled WGS sequence"/>
</dbReference>